<dbReference type="Gene3D" id="3.40.50.1000">
    <property type="entry name" value="HAD superfamily/HAD-like"/>
    <property type="match status" value="1"/>
</dbReference>
<dbReference type="InterPro" id="IPR023214">
    <property type="entry name" value="HAD_sf"/>
</dbReference>
<dbReference type="Pfam" id="PF13419">
    <property type="entry name" value="HAD_2"/>
    <property type="match status" value="1"/>
</dbReference>
<dbReference type="SUPFAM" id="SSF56784">
    <property type="entry name" value="HAD-like"/>
    <property type="match status" value="1"/>
</dbReference>
<evidence type="ECO:0000313" key="1">
    <source>
        <dbReference type="EMBL" id="MBC6011487.1"/>
    </source>
</evidence>
<dbReference type="EMBL" id="JACRWH010000003">
    <property type="protein sequence ID" value="MBC6011487.1"/>
    <property type="molecule type" value="Genomic_DNA"/>
</dbReference>
<dbReference type="InterPro" id="IPR041492">
    <property type="entry name" value="HAD_2"/>
</dbReference>
<organism evidence="1 2">
    <name type="scientific">Holdemanella hominis</name>
    <dbReference type="NCBI Taxonomy" id="2764327"/>
    <lineage>
        <taxon>Bacteria</taxon>
        <taxon>Bacillati</taxon>
        <taxon>Bacillota</taxon>
        <taxon>Erysipelotrichia</taxon>
        <taxon>Erysipelotrichales</taxon>
        <taxon>Erysipelotrichaceae</taxon>
        <taxon>Holdemanella</taxon>
    </lineage>
</organism>
<accession>A0ABR7KGC7</accession>
<comment type="caution">
    <text evidence="1">The sequence shown here is derived from an EMBL/GenBank/DDBJ whole genome shotgun (WGS) entry which is preliminary data.</text>
</comment>
<evidence type="ECO:0000313" key="2">
    <source>
        <dbReference type="Proteomes" id="UP000649075"/>
    </source>
</evidence>
<keyword evidence="2" id="KW-1185">Reference proteome</keyword>
<reference evidence="1 2" key="1">
    <citation type="submission" date="2020-08" db="EMBL/GenBank/DDBJ databases">
        <authorList>
            <person name="Liu C."/>
            <person name="Sun Q."/>
        </authorList>
    </citation>
    <scope>NUCLEOTIDE SEQUENCE [LARGE SCALE GENOMIC DNA]</scope>
    <source>
        <strain evidence="1 2">L34</strain>
    </source>
</reference>
<protein>
    <submittedName>
        <fullName evidence="1">HAD hydrolase-like protein</fullName>
    </submittedName>
</protein>
<name>A0ABR7KGC7_9FIRM</name>
<proteinExistence type="predicted"/>
<dbReference type="InterPro" id="IPR036412">
    <property type="entry name" value="HAD-like_sf"/>
</dbReference>
<sequence>MWSKELELDYRMILNPHVLYVLPKLKAKGYKLTIASSSSMENIKKVTRQCGIASYFGCV</sequence>
<gene>
    <name evidence="1" type="ORF">H8911_01770</name>
</gene>
<dbReference type="Proteomes" id="UP000649075">
    <property type="component" value="Unassembled WGS sequence"/>
</dbReference>